<evidence type="ECO:0000259" key="7">
    <source>
        <dbReference type="SMART" id="SM01005"/>
    </source>
</evidence>
<dbReference type="InterPro" id="IPR029066">
    <property type="entry name" value="PLP-binding_barrel"/>
</dbReference>
<dbReference type="Pfam" id="PF00842">
    <property type="entry name" value="Ala_racemase_C"/>
    <property type="match status" value="1"/>
</dbReference>
<dbReference type="PRINTS" id="PR00992">
    <property type="entry name" value="ALARACEMASE"/>
</dbReference>
<comment type="cofactor">
    <cofactor evidence="1 4 5">
        <name>pyridoxal 5'-phosphate</name>
        <dbReference type="ChEBI" id="CHEBI:597326"/>
    </cofactor>
</comment>
<dbReference type="InterPro" id="IPR000821">
    <property type="entry name" value="Ala_racemase"/>
</dbReference>
<dbReference type="PANTHER" id="PTHR30511:SF0">
    <property type="entry name" value="ALANINE RACEMASE, CATABOLIC-RELATED"/>
    <property type="match status" value="1"/>
</dbReference>
<dbReference type="GO" id="GO:0030170">
    <property type="term" value="F:pyridoxal phosphate binding"/>
    <property type="evidence" value="ECO:0007669"/>
    <property type="project" value="UniProtKB-UniRule"/>
</dbReference>
<dbReference type="UniPathway" id="UPA00042">
    <property type="reaction ID" value="UER00497"/>
</dbReference>
<dbReference type="NCBIfam" id="TIGR00492">
    <property type="entry name" value="alr"/>
    <property type="match status" value="1"/>
</dbReference>
<dbReference type="AlphaFoldDB" id="A0A0U3TJ84"/>
<feature type="active site" description="Proton acceptor; specific for D-alanine" evidence="4">
    <location>
        <position position="36"/>
    </location>
</feature>
<proteinExistence type="inferred from homology"/>
<dbReference type="GO" id="GO:0009252">
    <property type="term" value="P:peptidoglycan biosynthetic process"/>
    <property type="evidence" value="ECO:0007669"/>
    <property type="project" value="TreeGrafter"/>
</dbReference>
<keyword evidence="3 4" id="KW-0413">Isomerase</keyword>
<dbReference type="GO" id="GO:0005829">
    <property type="term" value="C:cytosol"/>
    <property type="evidence" value="ECO:0007669"/>
    <property type="project" value="TreeGrafter"/>
</dbReference>
<evidence type="ECO:0000256" key="6">
    <source>
        <dbReference type="PIRSR" id="PIRSR600821-52"/>
    </source>
</evidence>
<feature type="domain" description="Alanine racemase C-terminal" evidence="7">
    <location>
        <begin position="244"/>
        <end position="370"/>
    </location>
</feature>
<dbReference type="FunFam" id="3.20.20.10:FF:000002">
    <property type="entry name" value="Alanine racemase"/>
    <property type="match status" value="1"/>
</dbReference>
<dbReference type="KEGG" id="aer:AERYTH_13415"/>
<dbReference type="InterPro" id="IPR011079">
    <property type="entry name" value="Ala_racemase_C"/>
</dbReference>
<keyword evidence="9" id="KW-1185">Reference proteome</keyword>
<evidence type="ECO:0000313" key="9">
    <source>
        <dbReference type="Proteomes" id="UP000067689"/>
    </source>
</evidence>
<comment type="function">
    <text evidence="4">Catalyzes the interconversion of L-alanine and D-alanine. May also act on other amino acids.</text>
</comment>
<evidence type="ECO:0000256" key="5">
    <source>
        <dbReference type="PIRSR" id="PIRSR600821-50"/>
    </source>
</evidence>
<dbReference type="RefSeq" id="WP_067859684.1">
    <property type="nucleotide sequence ID" value="NZ_CP011502.1"/>
</dbReference>
<name>A0A0U3TJ84_9ACTN</name>
<dbReference type="Pfam" id="PF01168">
    <property type="entry name" value="Ala_racemase_N"/>
    <property type="match status" value="1"/>
</dbReference>
<comment type="catalytic activity">
    <reaction evidence="4">
        <text>L-alanine = D-alanine</text>
        <dbReference type="Rhea" id="RHEA:20249"/>
        <dbReference type="ChEBI" id="CHEBI:57416"/>
        <dbReference type="ChEBI" id="CHEBI:57972"/>
        <dbReference type="EC" id="5.1.1.1"/>
    </reaction>
</comment>
<dbReference type="OrthoDB" id="9813814at2"/>
<keyword evidence="2 4" id="KW-0663">Pyridoxal phosphate</keyword>
<evidence type="ECO:0000313" key="8">
    <source>
        <dbReference type="EMBL" id="ALX05623.1"/>
    </source>
</evidence>
<dbReference type="InterPro" id="IPR009006">
    <property type="entry name" value="Ala_racemase/Decarboxylase_C"/>
</dbReference>
<dbReference type="GO" id="GO:0008784">
    <property type="term" value="F:alanine racemase activity"/>
    <property type="evidence" value="ECO:0007669"/>
    <property type="project" value="UniProtKB-UniRule"/>
</dbReference>
<dbReference type="HAMAP" id="MF_01201">
    <property type="entry name" value="Ala_racemase"/>
    <property type="match status" value="1"/>
</dbReference>
<dbReference type="EMBL" id="CP011502">
    <property type="protein sequence ID" value="ALX05623.1"/>
    <property type="molecule type" value="Genomic_DNA"/>
</dbReference>
<dbReference type="GO" id="GO:0030632">
    <property type="term" value="P:D-alanine biosynthetic process"/>
    <property type="evidence" value="ECO:0007669"/>
    <property type="project" value="UniProtKB-UniRule"/>
</dbReference>
<dbReference type="InterPro" id="IPR001608">
    <property type="entry name" value="Ala_racemase_N"/>
</dbReference>
<gene>
    <name evidence="8" type="ORF">AERYTH_13415</name>
</gene>
<dbReference type="SMART" id="SM01005">
    <property type="entry name" value="Ala_racemase_C"/>
    <property type="match status" value="1"/>
</dbReference>
<feature type="modified residue" description="N6-(pyridoxal phosphate)lysine" evidence="4 5">
    <location>
        <position position="36"/>
    </location>
</feature>
<dbReference type="SUPFAM" id="SSF51419">
    <property type="entry name" value="PLP-binding barrel"/>
    <property type="match status" value="1"/>
</dbReference>
<evidence type="ECO:0000256" key="3">
    <source>
        <dbReference type="ARBA" id="ARBA00023235"/>
    </source>
</evidence>
<protein>
    <recommendedName>
        <fullName evidence="4">Alanine racemase</fullName>
        <ecNumber evidence="4">5.1.1.1</ecNumber>
    </recommendedName>
</protein>
<dbReference type="PATRIC" id="fig|2041.4.peg.2800"/>
<comment type="pathway">
    <text evidence="4">Amino-acid biosynthesis; D-alanine biosynthesis; D-alanine from L-alanine: step 1/1.</text>
</comment>
<dbReference type="Proteomes" id="UP000067689">
    <property type="component" value="Chromosome"/>
</dbReference>
<feature type="binding site" evidence="4 6">
    <location>
        <position position="133"/>
    </location>
    <ligand>
        <name>substrate</name>
    </ligand>
</feature>
<feature type="active site" description="Proton acceptor; specific for L-alanine" evidence="4">
    <location>
        <position position="265"/>
    </location>
</feature>
<dbReference type="CDD" id="cd00430">
    <property type="entry name" value="PLPDE_III_AR"/>
    <property type="match status" value="1"/>
</dbReference>
<organism evidence="8 9">
    <name type="scientific">Aeromicrobium erythreum</name>
    <dbReference type="NCBI Taxonomy" id="2041"/>
    <lineage>
        <taxon>Bacteria</taxon>
        <taxon>Bacillati</taxon>
        <taxon>Actinomycetota</taxon>
        <taxon>Actinomycetes</taxon>
        <taxon>Propionibacteriales</taxon>
        <taxon>Nocardioidaceae</taxon>
        <taxon>Aeromicrobium</taxon>
    </lineage>
</organism>
<dbReference type="SUPFAM" id="SSF50621">
    <property type="entry name" value="Alanine racemase C-terminal domain-like"/>
    <property type="match status" value="1"/>
</dbReference>
<evidence type="ECO:0000256" key="2">
    <source>
        <dbReference type="ARBA" id="ARBA00022898"/>
    </source>
</evidence>
<dbReference type="Gene3D" id="2.40.37.10">
    <property type="entry name" value="Lyase, Ornithine Decarboxylase, Chain A, domain 1"/>
    <property type="match status" value="1"/>
</dbReference>
<evidence type="ECO:0000256" key="4">
    <source>
        <dbReference type="HAMAP-Rule" id="MF_01201"/>
    </source>
</evidence>
<dbReference type="PANTHER" id="PTHR30511">
    <property type="entry name" value="ALANINE RACEMASE"/>
    <property type="match status" value="1"/>
</dbReference>
<sequence>MVSPQAEAVVDLEAYRHNVATLAAHAPGAALMSVVKADAYGHGLRPVARAARDAGASWLGVVTVEEALALREAGDTGPVLCWLAAPGAAYGAAVEHDVELTASSVEQLDEILNDAPTGRRPRVQLKVDTGLSRNGARGPAWDDLVVAASRAQAAGKVEVTGVWSHLACADEPGHPANDQQETVFRDALDVVGEAGLEPQWRHLANSAALLTRPSAHFDLVRPGIATYGIDPDPAVAGIVDLRPVMTLRGRLAQVKRVPAGTAVSYGHTWTTDRETTLGLVPLGYGDGVLRSASGRAEAAHDGERVPVVGRICMDQLVVDLGDRAARRGDVVTLFGAAPGAPTAQDWATAAGTIAYEVVTRLGDRVVRTHRG</sequence>
<dbReference type="EC" id="5.1.1.1" evidence="4"/>
<evidence type="ECO:0000256" key="1">
    <source>
        <dbReference type="ARBA" id="ARBA00001933"/>
    </source>
</evidence>
<feature type="binding site" evidence="4 6">
    <location>
        <position position="313"/>
    </location>
    <ligand>
        <name>substrate</name>
    </ligand>
</feature>
<accession>A0A0U3TJ84</accession>
<dbReference type="Gene3D" id="3.20.20.10">
    <property type="entry name" value="Alanine racemase"/>
    <property type="match status" value="1"/>
</dbReference>
<reference evidence="8 9" key="1">
    <citation type="journal article" date="1991" name="Int. J. Syst. Bacteriol.">
        <title>Description of the erythromycin-producing bacterium Arthrobacter sp. strain NRRL B-3381 as Aeromicrobium erythreum gen. nov., sp. nov.</title>
        <authorList>
            <person name="Miller E.S."/>
            <person name="Woese C.R."/>
            <person name="Brenner S."/>
        </authorList>
    </citation>
    <scope>NUCLEOTIDE SEQUENCE [LARGE SCALE GENOMIC DNA]</scope>
    <source>
        <strain evidence="8 9">AR18</strain>
    </source>
</reference>
<dbReference type="PROSITE" id="PS00395">
    <property type="entry name" value="ALANINE_RACEMASE"/>
    <property type="match status" value="1"/>
</dbReference>
<dbReference type="STRING" id="2041.AERYTH_13415"/>
<comment type="similarity">
    <text evidence="4">Belongs to the alanine racemase family.</text>
</comment>
<dbReference type="InterPro" id="IPR020622">
    <property type="entry name" value="Ala_racemase_pyridoxalP-BS"/>
</dbReference>